<reference evidence="2" key="1">
    <citation type="submission" date="2017-01" db="EMBL/GenBank/DDBJ databases">
        <authorList>
            <person name="Varghese N."/>
            <person name="Submissions S."/>
        </authorList>
    </citation>
    <scope>NUCLEOTIDE SEQUENCE [LARGE SCALE GENOMIC DNA]</scope>
    <source>
        <strain evidence="2">LP100</strain>
    </source>
</reference>
<proteinExistence type="predicted"/>
<dbReference type="Proteomes" id="UP000187181">
    <property type="component" value="Unassembled WGS sequence"/>
</dbReference>
<organism evidence="1 2">
    <name type="scientific">Pontibacter indicus</name>
    <dbReference type="NCBI Taxonomy" id="1317125"/>
    <lineage>
        <taxon>Bacteria</taxon>
        <taxon>Pseudomonadati</taxon>
        <taxon>Bacteroidota</taxon>
        <taxon>Cytophagia</taxon>
        <taxon>Cytophagales</taxon>
        <taxon>Hymenobacteraceae</taxon>
        <taxon>Pontibacter</taxon>
    </lineage>
</organism>
<sequence length="58" mass="6558">MKKKTKRIPVLRVQPLFRFSTGQRQTSTTLDPTLTTITITTTGLPQENDRNKAGSVQR</sequence>
<protein>
    <submittedName>
        <fullName evidence="1">Uncharacterized protein</fullName>
    </submittedName>
</protein>
<evidence type="ECO:0000313" key="2">
    <source>
        <dbReference type="Proteomes" id="UP000187181"/>
    </source>
</evidence>
<dbReference type="AlphaFoldDB" id="A0A1R3XTP6"/>
<dbReference type="RefSeq" id="WP_170871923.1">
    <property type="nucleotide sequence ID" value="NZ_FTPP01000006.1"/>
</dbReference>
<evidence type="ECO:0000313" key="1">
    <source>
        <dbReference type="EMBL" id="SIT95251.1"/>
    </source>
</evidence>
<gene>
    <name evidence="1" type="ORF">SAMN05444128_3986</name>
</gene>
<name>A0A1R3XTP6_9BACT</name>
<keyword evidence="2" id="KW-1185">Reference proteome</keyword>
<accession>A0A1R3XTP6</accession>
<dbReference type="EMBL" id="FTPP01000006">
    <property type="protein sequence ID" value="SIT95251.1"/>
    <property type="molecule type" value="Genomic_DNA"/>
</dbReference>
<dbReference type="STRING" id="1317125.SAMN05444128_3986"/>